<dbReference type="InterPro" id="IPR003593">
    <property type="entry name" value="AAA+_ATPase"/>
</dbReference>
<feature type="domain" description="ABC transporter" evidence="6">
    <location>
        <begin position="4"/>
        <end position="236"/>
    </location>
</feature>
<evidence type="ECO:0000256" key="4">
    <source>
        <dbReference type="ARBA" id="ARBA00022840"/>
    </source>
</evidence>
<proteinExistence type="inferred from homology"/>
<dbReference type="InterPro" id="IPR052156">
    <property type="entry name" value="BCAA_Transport_ATP-bd_LivF"/>
</dbReference>
<dbReference type="InterPro" id="IPR003439">
    <property type="entry name" value="ABC_transporter-like_ATP-bd"/>
</dbReference>
<dbReference type="GO" id="GO:0005524">
    <property type="term" value="F:ATP binding"/>
    <property type="evidence" value="ECO:0007669"/>
    <property type="project" value="UniProtKB-KW"/>
</dbReference>
<keyword evidence="4 7" id="KW-0067">ATP-binding</keyword>
<evidence type="ECO:0000256" key="3">
    <source>
        <dbReference type="ARBA" id="ARBA00022741"/>
    </source>
</evidence>
<dbReference type="PROSITE" id="PS50893">
    <property type="entry name" value="ABC_TRANSPORTER_2"/>
    <property type="match status" value="1"/>
</dbReference>
<dbReference type="GO" id="GO:0015807">
    <property type="term" value="P:L-amino acid transport"/>
    <property type="evidence" value="ECO:0007669"/>
    <property type="project" value="TreeGrafter"/>
</dbReference>
<keyword evidence="5" id="KW-0029">Amino-acid transport</keyword>
<dbReference type="GO" id="GO:0016887">
    <property type="term" value="F:ATP hydrolysis activity"/>
    <property type="evidence" value="ECO:0007669"/>
    <property type="project" value="InterPro"/>
</dbReference>
<accession>A0A1J5PHQ4</accession>
<organism evidence="7">
    <name type="scientific">mine drainage metagenome</name>
    <dbReference type="NCBI Taxonomy" id="410659"/>
    <lineage>
        <taxon>unclassified sequences</taxon>
        <taxon>metagenomes</taxon>
        <taxon>ecological metagenomes</taxon>
    </lineage>
</organism>
<dbReference type="CDD" id="cd03224">
    <property type="entry name" value="ABC_TM1139_LivF_branched"/>
    <property type="match status" value="1"/>
</dbReference>
<keyword evidence="2" id="KW-0813">Transport</keyword>
<keyword evidence="3" id="KW-0547">Nucleotide-binding</keyword>
<dbReference type="InterPro" id="IPR027417">
    <property type="entry name" value="P-loop_NTPase"/>
</dbReference>
<dbReference type="SUPFAM" id="SSF52540">
    <property type="entry name" value="P-loop containing nucleoside triphosphate hydrolases"/>
    <property type="match status" value="1"/>
</dbReference>
<evidence type="ECO:0000256" key="1">
    <source>
        <dbReference type="ARBA" id="ARBA00005417"/>
    </source>
</evidence>
<evidence type="ECO:0000256" key="2">
    <source>
        <dbReference type="ARBA" id="ARBA00022448"/>
    </source>
</evidence>
<evidence type="ECO:0000313" key="7">
    <source>
        <dbReference type="EMBL" id="OIQ64811.1"/>
    </source>
</evidence>
<comment type="similarity">
    <text evidence="1">Belongs to the ABC transporter superfamily.</text>
</comment>
<dbReference type="Pfam" id="PF00005">
    <property type="entry name" value="ABC_tran"/>
    <property type="match status" value="1"/>
</dbReference>
<dbReference type="SMART" id="SM00382">
    <property type="entry name" value="AAA"/>
    <property type="match status" value="1"/>
</dbReference>
<protein>
    <submittedName>
        <fullName evidence="7">High-affinity branched-chain amino acid transport ATP-binding protein LivF</fullName>
    </submittedName>
</protein>
<evidence type="ECO:0000256" key="5">
    <source>
        <dbReference type="ARBA" id="ARBA00022970"/>
    </source>
</evidence>
<dbReference type="AlphaFoldDB" id="A0A1J5PHQ4"/>
<sequence length="239" mass="25094">MSLLEVRSLRAGYGKVDVVFDISLSVEPGQMVGIVGPNGAGKSTLLAAIAGAIAVRSGTVALDGQEITGKKPEDIVRLGLSLVPEGRQIFGDLSVRENLALGLTGRRDKSGAKAALELVHDIFPVLTTHSHHQAGMLSGGQQQQLAIARALVANPRVLLLDEPSLGLSPTVVKDVFDQLIQIATMGTAVVIVEQRAHLVTTLAERTHVLRAGKIQATLSPEDAQNESKLSAAYFGNSEG</sequence>
<reference evidence="7" key="1">
    <citation type="submission" date="2016-10" db="EMBL/GenBank/DDBJ databases">
        <title>Sequence of Gallionella enrichment culture.</title>
        <authorList>
            <person name="Poehlein A."/>
            <person name="Muehling M."/>
            <person name="Daniel R."/>
        </authorList>
    </citation>
    <scope>NUCLEOTIDE SEQUENCE</scope>
</reference>
<evidence type="ECO:0000259" key="6">
    <source>
        <dbReference type="PROSITE" id="PS50893"/>
    </source>
</evidence>
<name>A0A1J5PHQ4_9ZZZZ</name>
<comment type="caution">
    <text evidence="7">The sequence shown here is derived from an EMBL/GenBank/DDBJ whole genome shotgun (WGS) entry which is preliminary data.</text>
</comment>
<dbReference type="Gene3D" id="3.40.50.300">
    <property type="entry name" value="P-loop containing nucleotide triphosphate hydrolases"/>
    <property type="match status" value="1"/>
</dbReference>
<dbReference type="PANTHER" id="PTHR43820">
    <property type="entry name" value="HIGH-AFFINITY BRANCHED-CHAIN AMINO ACID TRANSPORT ATP-BINDING PROTEIN LIVF"/>
    <property type="match status" value="1"/>
</dbReference>
<gene>
    <name evidence="7" type="primary">livF_69</name>
    <name evidence="7" type="ORF">GALL_536370</name>
</gene>
<dbReference type="GO" id="GO:0015658">
    <property type="term" value="F:branched-chain amino acid transmembrane transporter activity"/>
    <property type="evidence" value="ECO:0007669"/>
    <property type="project" value="TreeGrafter"/>
</dbReference>
<dbReference type="PANTHER" id="PTHR43820:SF4">
    <property type="entry name" value="HIGH-AFFINITY BRANCHED-CHAIN AMINO ACID TRANSPORT ATP-BINDING PROTEIN LIVF"/>
    <property type="match status" value="1"/>
</dbReference>
<dbReference type="EMBL" id="MLJW01007818">
    <property type="protein sequence ID" value="OIQ64811.1"/>
    <property type="molecule type" value="Genomic_DNA"/>
</dbReference>